<dbReference type="GO" id="GO:0016706">
    <property type="term" value="F:2-oxoglutarate-dependent dioxygenase activity"/>
    <property type="evidence" value="ECO:0007669"/>
    <property type="project" value="UniProtKB-ARBA"/>
</dbReference>
<accession>A0A1N7HXU9</accession>
<dbReference type="InterPro" id="IPR042098">
    <property type="entry name" value="TauD-like_sf"/>
</dbReference>
<dbReference type="Proteomes" id="UP000279541">
    <property type="component" value="Chromosome"/>
</dbReference>
<sequence>MNSIKILDNETLTQVKLLPTVIEITSQEQRMIKDAAIHLQKKYGNYENRDFIRHVHQLASYFLPERILNIAADFASDFSKNQYGALIFKGLMEIDQENIGSTPPNWQSADYSKFNLYGFACALIHGALPSKPVQYYSQRQGGGLIHAIIPDEKMRETQTGSGSSTDLYVHTEDAFLKHQADFLSFMYVRNEEQVPSTLYSIRSHESIGENYRPLFDRIYKIPKDANLETEQNEVDTLDSVLYGNYKLPFMRFDAAEQLFNSSIKQTEEAQQYLTEFWEEARHLIYSGFTPQAGDVILVNNHLCAHGRSAFRAGVRNIDGIEHPCERRIMLRMMSKVSLIDMRAHTLTEDPFFVIEEHLGKNFQHLRM</sequence>
<evidence type="ECO:0000313" key="3">
    <source>
        <dbReference type="EMBL" id="SIS29684.1"/>
    </source>
</evidence>
<organism evidence="3 4">
    <name type="scientific">Chryseobacterium joostei</name>
    <dbReference type="NCBI Taxonomy" id="112234"/>
    <lineage>
        <taxon>Bacteria</taxon>
        <taxon>Pseudomonadati</taxon>
        <taxon>Bacteroidota</taxon>
        <taxon>Flavobacteriia</taxon>
        <taxon>Flavobacteriales</taxon>
        <taxon>Weeksellaceae</taxon>
        <taxon>Chryseobacterium group</taxon>
        <taxon>Chryseobacterium</taxon>
    </lineage>
</organism>
<evidence type="ECO:0000313" key="5">
    <source>
        <dbReference type="Proteomes" id="UP000279541"/>
    </source>
</evidence>
<dbReference type="EMBL" id="FTNZ01000001">
    <property type="protein sequence ID" value="SIS29684.1"/>
    <property type="molecule type" value="Genomic_DNA"/>
</dbReference>
<dbReference type="RefSeq" id="WP_076351953.1">
    <property type="nucleotide sequence ID" value="NZ_CP033926.1"/>
</dbReference>
<dbReference type="AlphaFoldDB" id="A0A1N7HXU9"/>
<evidence type="ECO:0000313" key="4">
    <source>
        <dbReference type="Proteomes" id="UP000186106"/>
    </source>
</evidence>
<dbReference type="Gene3D" id="3.60.130.10">
    <property type="entry name" value="Clavaminate synthase-like"/>
    <property type="match status" value="1"/>
</dbReference>
<name>A0A1N7HXU9_9FLAO</name>
<evidence type="ECO:0000256" key="1">
    <source>
        <dbReference type="ARBA" id="ARBA00023002"/>
    </source>
</evidence>
<dbReference type="KEGG" id="cjt:EG359_03155"/>
<reference evidence="2 5" key="2">
    <citation type="submission" date="2018-11" db="EMBL/GenBank/DDBJ databases">
        <title>Proposal to divide the Flavobacteriaceae and reorganize its genera based on Amino Acid Identity values calculated from whole genome sequences.</title>
        <authorList>
            <person name="Nicholson A.C."/>
            <person name="Gulvik C.A."/>
            <person name="Whitney A.M."/>
            <person name="Humrighouse B.W."/>
            <person name="Bell M."/>
            <person name="Holmes B."/>
            <person name="Steigerwalt A.G."/>
            <person name="Villarma A."/>
            <person name="Sheth M."/>
            <person name="Batra D."/>
            <person name="Pryor J."/>
            <person name="Bernardet J.-F."/>
            <person name="Hugo C."/>
            <person name="Kampfer P."/>
            <person name="Newman J."/>
            <person name="McQuiston J.R."/>
        </authorList>
    </citation>
    <scope>NUCLEOTIDE SEQUENCE [LARGE SCALE GENOMIC DNA]</scope>
    <source>
        <strain evidence="2 5">DSM 16927</strain>
    </source>
</reference>
<keyword evidence="1" id="KW-0560">Oxidoreductase</keyword>
<dbReference type="STRING" id="112234.SAMN05421768_101733"/>
<evidence type="ECO:0000313" key="2">
    <source>
        <dbReference type="EMBL" id="AZA98666.1"/>
    </source>
</evidence>
<proteinExistence type="predicted"/>
<keyword evidence="5" id="KW-1185">Reference proteome</keyword>
<gene>
    <name evidence="2" type="ORF">EG359_03155</name>
    <name evidence="3" type="ORF">SAMN05421768_101733</name>
</gene>
<dbReference type="SUPFAM" id="SSF51197">
    <property type="entry name" value="Clavaminate synthase-like"/>
    <property type="match status" value="1"/>
</dbReference>
<protein>
    <submittedName>
        <fullName evidence="2 3">Taurine catabolism dioxygenase TauD</fullName>
    </submittedName>
</protein>
<dbReference type="EMBL" id="CP033926">
    <property type="protein sequence ID" value="AZA98666.1"/>
    <property type="molecule type" value="Genomic_DNA"/>
</dbReference>
<reference evidence="3 4" key="1">
    <citation type="submission" date="2017-01" db="EMBL/GenBank/DDBJ databases">
        <authorList>
            <person name="Mah S.A."/>
            <person name="Swanson W.J."/>
            <person name="Moy G.W."/>
            <person name="Vacquier V.D."/>
        </authorList>
    </citation>
    <scope>NUCLEOTIDE SEQUENCE [LARGE SCALE GENOMIC DNA]</scope>
    <source>
        <strain evidence="3 4">DSM 16927</strain>
    </source>
</reference>
<dbReference type="Proteomes" id="UP000186106">
    <property type="component" value="Unassembled WGS sequence"/>
</dbReference>
<dbReference type="OrthoDB" id="1265925at2"/>
<keyword evidence="3" id="KW-0223">Dioxygenase</keyword>